<dbReference type="EMBL" id="UINC01034451">
    <property type="protein sequence ID" value="SVB25302.1"/>
    <property type="molecule type" value="Genomic_DNA"/>
</dbReference>
<sequence>MAQTNNKTKYLLSLDGGGVRAIASVIFLKKLEEELSLSLFKKFDFFIGTSAGAVVAMGLAIKRMSADDLIDLLSEENFRKIMRNSRWDDILGLMQTTPKYDAVGKAEILKKYFGDSLLGDAFKPVMVTSYDIEARKPVLLSSFLTPQISAVDAGNASSAAPIYFPSAKVGDQYLIDGGIVVNHPVLHGYAEIKKFYPNDPIKVLSIGTGLNKRPLKGEASQKWGLIGWMMHDLFGLMLESSLDHELAEDLIGKDYLRVNSPIGNVSRRLDNKSKTNLTRIRKMGESWWKTFGSSTLDLLN</sequence>
<name>A0A382CHL8_9ZZZZ</name>
<organism evidence="3">
    <name type="scientific">marine metagenome</name>
    <dbReference type="NCBI Taxonomy" id="408172"/>
    <lineage>
        <taxon>unclassified sequences</taxon>
        <taxon>metagenomes</taxon>
        <taxon>ecological metagenomes</taxon>
    </lineage>
</organism>
<dbReference type="InterPro" id="IPR016035">
    <property type="entry name" value="Acyl_Trfase/lysoPLipase"/>
</dbReference>
<keyword evidence="1" id="KW-0443">Lipid metabolism</keyword>
<evidence type="ECO:0000313" key="3">
    <source>
        <dbReference type="EMBL" id="SVB25302.1"/>
    </source>
</evidence>
<dbReference type="Pfam" id="PF01734">
    <property type="entry name" value="Patatin"/>
    <property type="match status" value="1"/>
</dbReference>
<evidence type="ECO:0000259" key="2">
    <source>
        <dbReference type="PROSITE" id="PS51635"/>
    </source>
</evidence>
<dbReference type="PANTHER" id="PTHR24138:SF12">
    <property type="entry name" value="PATATIN FAMILY PROTEIN"/>
    <property type="match status" value="1"/>
</dbReference>
<protein>
    <recommendedName>
        <fullName evidence="2">PNPLA domain-containing protein</fullName>
    </recommendedName>
</protein>
<dbReference type="InterPro" id="IPR002641">
    <property type="entry name" value="PNPLA_dom"/>
</dbReference>
<dbReference type="AlphaFoldDB" id="A0A382CHL8"/>
<dbReference type="PROSITE" id="PS51635">
    <property type="entry name" value="PNPLA"/>
    <property type="match status" value="1"/>
</dbReference>
<reference evidence="3" key="1">
    <citation type="submission" date="2018-05" db="EMBL/GenBank/DDBJ databases">
        <authorList>
            <person name="Lanie J.A."/>
            <person name="Ng W.-L."/>
            <person name="Kazmierczak K.M."/>
            <person name="Andrzejewski T.M."/>
            <person name="Davidsen T.M."/>
            <person name="Wayne K.J."/>
            <person name="Tettelin H."/>
            <person name="Glass J.I."/>
            <person name="Rusch D."/>
            <person name="Podicherti R."/>
            <person name="Tsui H.-C.T."/>
            <person name="Winkler M.E."/>
        </authorList>
    </citation>
    <scope>NUCLEOTIDE SEQUENCE</scope>
</reference>
<dbReference type="Gene3D" id="3.40.1090.10">
    <property type="entry name" value="Cytosolic phospholipase A2 catalytic domain"/>
    <property type="match status" value="1"/>
</dbReference>
<feature type="domain" description="PNPLA" evidence="2">
    <location>
        <begin position="12"/>
        <end position="189"/>
    </location>
</feature>
<dbReference type="SUPFAM" id="SSF52151">
    <property type="entry name" value="FabD/lysophospholipase-like"/>
    <property type="match status" value="1"/>
</dbReference>
<evidence type="ECO:0000256" key="1">
    <source>
        <dbReference type="ARBA" id="ARBA00023098"/>
    </source>
</evidence>
<dbReference type="PANTHER" id="PTHR24138">
    <property type="entry name" value="INTRACELLLAR PHOSPHOLIPASE A FAMILY"/>
    <property type="match status" value="1"/>
</dbReference>
<proteinExistence type="predicted"/>
<accession>A0A382CHL8</accession>
<gene>
    <name evidence="3" type="ORF">METZ01_LOCUS178156</name>
</gene>
<dbReference type="CDD" id="cd07199">
    <property type="entry name" value="Pat17_PNPLA8_PNPLA9_like"/>
    <property type="match status" value="1"/>
</dbReference>
<dbReference type="GO" id="GO:0006629">
    <property type="term" value="P:lipid metabolic process"/>
    <property type="evidence" value="ECO:0007669"/>
    <property type="project" value="UniProtKB-KW"/>
</dbReference>
<dbReference type="InterPro" id="IPR047156">
    <property type="entry name" value="Teg/CotR/CapV-like"/>
</dbReference>